<dbReference type="SMART" id="SM00645">
    <property type="entry name" value="Pept_C1"/>
    <property type="match status" value="1"/>
</dbReference>
<dbReference type="EMBL" id="HBGQ01089547">
    <property type="protein sequence ID" value="CAD9524799.1"/>
    <property type="molecule type" value="Transcribed_RNA"/>
</dbReference>
<dbReference type="SUPFAM" id="SSF54001">
    <property type="entry name" value="Cysteine proteinases"/>
    <property type="match status" value="1"/>
</dbReference>
<sequence length="255" mass="28084">MGPFDARERWPECGSILHHVRYQDCQNCWSHASALVTESRVCIASKGRLNGRDAWLSQSFIAMCRPDGRDYCQGGSGSLGFNTINRYGVPTGAPNDRGNAQSGIRTCVPQVKPGLGGLRCPGTCTQYHYPRSLESDLFYPRFSPRSLSPRGSQTLYLAKQSILQEGPMLFGMTVFADFWSYHSGIYRPSHSHNNRNMGGHAVTGMGFGPGYFLCINSWGEHWGMGGSFKVVPEALNLVVVLPGFVHDDSYPTPVP</sequence>
<dbReference type="GO" id="GO:0006508">
    <property type="term" value="P:proteolysis"/>
    <property type="evidence" value="ECO:0007669"/>
    <property type="project" value="InterPro"/>
</dbReference>
<name>A0A7S2INM8_9DINO</name>
<organism evidence="4">
    <name type="scientific">Alexandrium andersonii</name>
    <dbReference type="NCBI Taxonomy" id="327968"/>
    <lineage>
        <taxon>Eukaryota</taxon>
        <taxon>Sar</taxon>
        <taxon>Alveolata</taxon>
        <taxon>Dinophyceae</taxon>
        <taxon>Gonyaulacales</taxon>
        <taxon>Pyrocystaceae</taxon>
        <taxon>Alexandrium</taxon>
    </lineage>
</organism>
<dbReference type="InterPro" id="IPR013128">
    <property type="entry name" value="Peptidase_C1A"/>
</dbReference>
<dbReference type="InterPro" id="IPR000668">
    <property type="entry name" value="Peptidase_C1A_C"/>
</dbReference>
<evidence type="ECO:0000313" key="4">
    <source>
        <dbReference type="EMBL" id="CAD9524799.1"/>
    </source>
</evidence>
<dbReference type="GO" id="GO:0008234">
    <property type="term" value="F:cysteine-type peptidase activity"/>
    <property type="evidence" value="ECO:0007669"/>
    <property type="project" value="InterPro"/>
</dbReference>
<gene>
    <name evidence="4" type="ORF">AAND1436_LOCUS42726</name>
</gene>
<dbReference type="AlphaFoldDB" id="A0A7S2INM8"/>
<dbReference type="InterPro" id="IPR038765">
    <property type="entry name" value="Papain-like_cys_pep_sf"/>
</dbReference>
<dbReference type="Pfam" id="PF00112">
    <property type="entry name" value="Peptidase_C1"/>
    <property type="match status" value="1"/>
</dbReference>
<protein>
    <recommendedName>
        <fullName evidence="3">Peptidase C1A papain C-terminal domain-containing protein</fullName>
    </recommendedName>
</protein>
<dbReference type="Gene3D" id="3.90.70.10">
    <property type="entry name" value="Cysteine proteinases"/>
    <property type="match status" value="1"/>
</dbReference>
<evidence type="ECO:0000259" key="3">
    <source>
        <dbReference type="SMART" id="SM00645"/>
    </source>
</evidence>
<evidence type="ECO:0000256" key="1">
    <source>
        <dbReference type="ARBA" id="ARBA00008455"/>
    </source>
</evidence>
<proteinExistence type="inferred from homology"/>
<feature type="domain" description="Peptidase C1A papain C-terminal" evidence="3">
    <location>
        <begin position="1"/>
        <end position="241"/>
    </location>
</feature>
<comment type="similarity">
    <text evidence="1">Belongs to the peptidase C1 family.</text>
</comment>
<evidence type="ECO:0000256" key="2">
    <source>
        <dbReference type="ARBA" id="ARBA00023145"/>
    </source>
</evidence>
<reference evidence="4" key="1">
    <citation type="submission" date="2021-01" db="EMBL/GenBank/DDBJ databases">
        <authorList>
            <person name="Corre E."/>
            <person name="Pelletier E."/>
            <person name="Niang G."/>
            <person name="Scheremetjew M."/>
            <person name="Finn R."/>
            <person name="Kale V."/>
            <person name="Holt S."/>
            <person name="Cochrane G."/>
            <person name="Meng A."/>
            <person name="Brown T."/>
            <person name="Cohen L."/>
        </authorList>
    </citation>
    <scope>NUCLEOTIDE SEQUENCE</scope>
    <source>
        <strain evidence="4">CCMP2222</strain>
    </source>
</reference>
<keyword evidence="2" id="KW-0865">Zymogen</keyword>
<dbReference type="PANTHER" id="PTHR12411">
    <property type="entry name" value="CYSTEINE PROTEASE FAMILY C1-RELATED"/>
    <property type="match status" value="1"/>
</dbReference>
<accession>A0A7S2INM8</accession>